<feature type="compositionally biased region" description="Basic and acidic residues" evidence="1">
    <location>
        <begin position="1"/>
        <end position="18"/>
    </location>
</feature>
<proteinExistence type="predicted"/>
<evidence type="ECO:0000259" key="2">
    <source>
        <dbReference type="PROSITE" id="PS50943"/>
    </source>
</evidence>
<dbReference type="SUPFAM" id="SSF47413">
    <property type="entry name" value="lambda repressor-like DNA-binding domains"/>
    <property type="match status" value="1"/>
</dbReference>
<dbReference type="EMBL" id="CP050066">
    <property type="protein sequence ID" value="QIP11129.1"/>
    <property type="molecule type" value="Genomic_DNA"/>
</dbReference>
<gene>
    <name evidence="3" type="ORF">HAV00_32760</name>
</gene>
<dbReference type="Pfam" id="PF01381">
    <property type="entry name" value="HTH_3"/>
    <property type="match status" value="1"/>
</dbReference>
<protein>
    <submittedName>
        <fullName evidence="3">Helix-turn-helix domain-containing protein</fullName>
    </submittedName>
</protein>
<name>A0A6G9AFP0_9BRAD</name>
<reference evidence="3 4" key="1">
    <citation type="journal article" date="2020" name="Int. J. Syst. Evol. Microbiol.">
        <title>Description and complete genome sequences of Bradyrhizobium symbiodeficiens sp. nov., a non-symbiotic bacterium associated with legumes native to Canada.</title>
        <authorList>
            <person name="Bromfield E.S.P."/>
            <person name="Cloutier S."/>
            <person name="Nguyen H.D.T."/>
        </authorList>
    </citation>
    <scope>NUCLEOTIDE SEQUENCE [LARGE SCALE GENOMIC DNA]</scope>
    <source>
        <strain evidence="3 4">101S1MB</strain>
    </source>
</reference>
<feature type="domain" description="HTH cro/C1-type" evidence="2">
    <location>
        <begin position="33"/>
        <end position="69"/>
    </location>
</feature>
<dbReference type="PROSITE" id="PS50943">
    <property type="entry name" value="HTH_CROC1"/>
    <property type="match status" value="1"/>
</dbReference>
<evidence type="ECO:0000313" key="3">
    <source>
        <dbReference type="EMBL" id="QIP11129.1"/>
    </source>
</evidence>
<dbReference type="GO" id="GO:0003677">
    <property type="term" value="F:DNA binding"/>
    <property type="evidence" value="ECO:0007669"/>
    <property type="project" value="InterPro"/>
</dbReference>
<dbReference type="InterPro" id="IPR001387">
    <property type="entry name" value="Cro/C1-type_HTH"/>
</dbReference>
<accession>A0A6G9AFP0</accession>
<dbReference type="Gene3D" id="1.10.260.40">
    <property type="entry name" value="lambda repressor-like DNA-binding domains"/>
    <property type="match status" value="1"/>
</dbReference>
<organism evidence="3 4">
    <name type="scientific">Bradyrhizobium symbiodeficiens</name>
    <dbReference type="NCBI Taxonomy" id="1404367"/>
    <lineage>
        <taxon>Bacteria</taxon>
        <taxon>Pseudomonadati</taxon>
        <taxon>Pseudomonadota</taxon>
        <taxon>Alphaproteobacteria</taxon>
        <taxon>Hyphomicrobiales</taxon>
        <taxon>Nitrobacteraceae</taxon>
        <taxon>Bradyrhizobium</taxon>
    </lineage>
</organism>
<evidence type="ECO:0000313" key="4">
    <source>
        <dbReference type="Proteomes" id="UP000500895"/>
    </source>
</evidence>
<feature type="region of interest" description="Disordered" evidence="1">
    <location>
        <begin position="1"/>
        <end position="30"/>
    </location>
</feature>
<dbReference type="SMART" id="SM00530">
    <property type="entry name" value="HTH_XRE"/>
    <property type="match status" value="1"/>
</dbReference>
<dbReference type="AlphaFoldDB" id="A0A6G9AFP0"/>
<sequence length="92" mass="10234">MSEEERHRAAVSDPDAKPATDGQLARARRVPSVRALRQKLNLTQEEFATRFHLPLGTVRDWEQGAHRPDKAAQVLLTVIARDPDAVARALEG</sequence>
<dbReference type="Proteomes" id="UP000500895">
    <property type="component" value="Chromosome"/>
</dbReference>
<dbReference type="InterPro" id="IPR010982">
    <property type="entry name" value="Lambda_DNA-bd_dom_sf"/>
</dbReference>
<dbReference type="CDD" id="cd00093">
    <property type="entry name" value="HTH_XRE"/>
    <property type="match status" value="1"/>
</dbReference>
<evidence type="ECO:0000256" key="1">
    <source>
        <dbReference type="SAM" id="MobiDB-lite"/>
    </source>
</evidence>